<sequence length="135" mass="16052">MDNYNVVRLNLILRTGSMKTLKSLVNAIVAEDIKGDYFYKLKNHEDFVKSLEHLVSQNSILTKSNLLLSDMEYVFLNANNYLYDSYLQYYLIEKMPEIKKAKIMRVGELRKLIEEYNKLHKELLKENFCFHSFNV</sequence>
<dbReference type="RefSeq" id="WP_116078541.1">
    <property type="nucleotide sequence ID" value="NZ_CP187643.1"/>
</dbReference>
<dbReference type="EMBL" id="PQWM01000056">
    <property type="protein sequence ID" value="RDZ07131.1"/>
    <property type="molecule type" value="Genomic_DNA"/>
</dbReference>
<accession>A0A3D8WUA3</accession>
<organism evidence="1 2">
    <name type="scientific">Priestia megaterium</name>
    <name type="common">Bacillus megaterium</name>
    <dbReference type="NCBI Taxonomy" id="1404"/>
    <lineage>
        <taxon>Bacteria</taxon>
        <taxon>Bacillati</taxon>
        <taxon>Bacillota</taxon>
        <taxon>Bacilli</taxon>
        <taxon>Bacillales</taxon>
        <taxon>Bacillaceae</taxon>
        <taxon>Priestia</taxon>
    </lineage>
</organism>
<protein>
    <submittedName>
        <fullName evidence="1">Uncharacterized protein</fullName>
    </submittedName>
</protein>
<reference evidence="1 2" key="1">
    <citation type="journal article" date="2018" name="Appl. Environ. Microbiol.">
        <title>Antimicrobial susceptibility testing and tentative epidemiological cut-off values of five Bacillus species relevant for use as animal feed additives or for plant protection.</title>
        <authorList>
            <person name="Agerso Y."/>
            <person name="Stuer-Lauridsen B."/>
            <person name="Bjerre K."/>
            <person name="Jensen M.G."/>
            <person name="Johansen E."/>
            <person name="Bennedsen M."/>
            <person name="Brockmann E."/>
            <person name="Nielsen B."/>
        </authorList>
    </citation>
    <scope>NUCLEOTIDE SEQUENCE [LARGE SCALE GENOMIC DNA]</scope>
    <source>
        <strain evidence="1 2">CHCC20162</strain>
    </source>
</reference>
<name>A0A3D8WUA3_PRIMG</name>
<evidence type="ECO:0000313" key="1">
    <source>
        <dbReference type="EMBL" id="RDZ07131.1"/>
    </source>
</evidence>
<dbReference type="AlphaFoldDB" id="A0A3D8WUA3"/>
<comment type="caution">
    <text evidence="1">The sequence shown here is derived from an EMBL/GenBank/DDBJ whole genome shotgun (WGS) entry which is preliminary data.</text>
</comment>
<dbReference type="Proteomes" id="UP000256519">
    <property type="component" value="Unassembled WGS sequence"/>
</dbReference>
<gene>
    <name evidence="1" type="ORF">C3744_28035</name>
</gene>
<proteinExistence type="predicted"/>
<evidence type="ECO:0000313" key="2">
    <source>
        <dbReference type="Proteomes" id="UP000256519"/>
    </source>
</evidence>